<gene>
    <name evidence="3" type="ORF">RIF29_21576</name>
</gene>
<dbReference type="GO" id="GO:0006952">
    <property type="term" value="P:defense response"/>
    <property type="evidence" value="ECO:0007669"/>
    <property type="project" value="InterPro"/>
</dbReference>
<dbReference type="Proteomes" id="UP001372338">
    <property type="component" value="Unassembled WGS sequence"/>
</dbReference>
<organism evidence="3 4">
    <name type="scientific">Crotalaria pallida</name>
    <name type="common">Smooth rattlebox</name>
    <name type="synonym">Crotalaria striata</name>
    <dbReference type="NCBI Taxonomy" id="3830"/>
    <lineage>
        <taxon>Eukaryota</taxon>
        <taxon>Viridiplantae</taxon>
        <taxon>Streptophyta</taxon>
        <taxon>Embryophyta</taxon>
        <taxon>Tracheophyta</taxon>
        <taxon>Spermatophyta</taxon>
        <taxon>Magnoliopsida</taxon>
        <taxon>eudicotyledons</taxon>
        <taxon>Gunneridae</taxon>
        <taxon>Pentapetalae</taxon>
        <taxon>rosids</taxon>
        <taxon>fabids</taxon>
        <taxon>Fabales</taxon>
        <taxon>Fabaceae</taxon>
        <taxon>Papilionoideae</taxon>
        <taxon>50 kb inversion clade</taxon>
        <taxon>genistoids sensu lato</taxon>
        <taxon>core genistoids</taxon>
        <taxon>Crotalarieae</taxon>
        <taxon>Crotalaria</taxon>
    </lineage>
</organism>
<dbReference type="GO" id="GO:0006355">
    <property type="term" value="P:regulation of DNA-templated transcription"/>
    <property type="evidence" value="ECO:0007669"/>
    <property type="project" value="InterPro"/>
</dbReference>
<keyword evidence="4" id="KW-1185">Reference proteome</keyword>
<sequence length="123" mass="13628">MLLGCYEQIAEQVFNERIPGIDIDLNDGDKWMFAGHACNAGQVRKSLSIKPHTNNNGYFISLNVVNNLSNSKEFFSVTVTAAEFAVMKTACSVIKKMITLSFGILTIPSRNTVLALKARLTHY</sequence>
<dbReference type="InterPro" id="IPR009044">
    <property type="entry name" value="ssDNA-bd_transcriptional_reg"/>
</dbReference>
<name>A0AAN9I7B4_CROPI</name>
<dbReference type="Pfam" id="PF08536">
    <property type="entry name" value="Whirly"/>
    <property type="match status" value="1"/>
</dbReference>
<protein>
    <submittedName>
        <fullName evidence="3">Uncharacterized protein</fullName>
    </submittedName>
</protein>
<dbReference type="PANTHER" id="PTHR31745:SF1">
    <property type="entry name" value="SINGLE-STRANDED DNA-BINDING PROTEIN WHY2, MITOCHONDRIAL"/>
    <property type="match status" value="1"/>
</dbReference>
<dbReference type="InterPro" id="IPR013742">
    <property type="entry name" value="Whirly"/>
</dbReference>
<evidence type="ECO:0000313" key="4">
    <source>
        <dbReference type="Proteomes" id="UP001372338"/>
    </source>
</evidence>
<evidence type="ECO:0000313" key="3">
    <source>
        <dbReference type="EMBL" id="KAK7268867.1"/>
    </source>
</evidence>
<dbReference type="GO" id="GO:0003697">
    <property type="term" value="F:single-stranded DNA binding"/>
    <property type="evidence" value="ECO:0007669"/>
    <property type="project" value="InterPro"/>
</dbReference>
<dbReference type="AlphaFoldDB" id="A0AAN9I7B4"/>
<keyword evidence="2" id="KW-0809">Transit peptide</keyword>
<reference evidence="3 4" key="1">
    <citation type="submission" date="2024-01" db="EMBL/GenBank/DDBJ databases">
        <title>The genomes of 5 underutilized Papilionoideae crops provide insights into root nodulation and disease resistanc.</title>
        <authorList>
            <person name="Yuan L."/>
        </authorList>
    </citation>
    <scope>NUCLEOTIDE SEQUENCE [LARGE SCALE GENOMIC DNA]</scope>
    <source>
        <strain evidence="3">ZHUSHIDOU_FW_LH</strain>
        <tissue evidence="3">Leaf</tissue>
    </source>
</reference>
<dbReference type="Gene3D" id="2.30.31.10">
    <property type="entry name" value="Transcriptional Coactivator Pc4, Chain A"/>
    <property type="match status" value="1"/>
</dbReference>
<dbReference type="SUPFAM" id="SSF54447">
    <property type="entry name" value="ssDNA-binding transcriptional regulator domain"/>
    <property type="match status" value="1"/>
</dbReference>
<comment type="caution">
    <text evidence="3">The sequence shown here is derived from an EMBL/GenBank/DDBJ whole genome shotgun (WGS) entry which is preliminary data.</text>
</comment>
<dbReference type="EMBL" id="JAYWIO010000004">
    <property type="protein sequence ID" value="KAK7268867.1"/>
    <property type="molecule type" value="Genomic_DNA"/>
</dbReference>
<dbReference type="PANTHER" id="PTHR31745">
    <property type="entry name" value="SINGLE-STRANDED DNA-BINDING PROTEIN WHY2, MITOCHONDRIAL"/>
    <property type="match status" value="1"/>
</dbReference>
<comment type="similarity">
    <text evidence="1">Belongs to the Whirly family.</text>
</comment>
<accession>A0AAN9I7B4</accession>
<evidence type="ECO:0000256" key="1">
    <source>
        <dbReference type="ARBA" id="ARBA00006061"/>
    </source>
</evidence>
<proteinExistence type="inferred from homology"/>
<evidence type="ECO:0000256" key="2">
    <source>
        <dbReference type="ARBA" id="ARBA00022946"/>
    </source>
</evidence>